<dbReference type="CDD" id="cd22268">
    <property type="entry name" value="DPBB_RlpA-like"/>
    <property type="match status" value="1"/>
</dbReference>
<gene>
    <name evidence="3" type="primary">rlpA</name>
    <name evidence="7" type="ORF">ACETRX_12475</name>
</gene>
<dbReference type="Pfam" id="PF03330">
    <property type="entry name" value="DPBB_1"/>
    <property type="match status" value="1"/>
</dbReference>
<dbReference type="NCBIfam" id="TIGR00413">
    <property type="entry name" value="rlpA"/>
    <property type="match status" value="1"/>
</dbReference>
<name>A0ABV6ZE34_9HYPH</name>
<feature type="domain" description="RlpA-like protein double-psi beta-barrel" evidence="6">
    <location>
        <begin position="30"/>
        <end position="116"/>
    </location>
</feature>
<evidence type="ECO:0000256" key="3">
    <source>
        <dbReference type="HAMAP-Rule" id="MF_02071"/>
    </source>
</evidence>
<comment type="caution">
    <text evidence="7">The sequence shown here is derived from an EMBL/GenBank/DDBJ whole genome shotgun (WGS) entry which is preliminary data.</text>
</comment>
<evidence type="ECO:0000259" key="6">
    <source>
        <dbReference type="Pfam" id="PF03330"/>
    </source>
</evidence>
<dbReference type="EMBL" id="JBHGPK010000003">
    <property type="protein sequence ID" value="MFC2250431.1"/>
    <property type="molecule type" value="Genomic_DNA"/>
</dbReference>
<comment type="similarity">
    <text evidence="3 4">Belongs to the RlpA family.</text>
</comment>
<dbReference type="PANTHER" id="PTHR34183">
    <property type="entry name" value="ENDOLYTIC PEPTIDOGLYCAN TRANSGLYCOSYLASE RLPA"/>
    <property type="match status" value="1"/>
</dbReference>
<organism evidence="7 8">
    <name type="scientific">Labrys neptuniae</name>
    <dbReference type="NCBI Taxonomy" id="376174"/>
    <lineage>
        <taxon>Bacteria</taxon>
        <taxon>Pseudomonadati</taxon>
        <taxon>Pseudomonadota</taxon>
        <taxon>Alphaproteobacteria</taxon>
        <taxon>Hyphomicrobiales</taxon>
        <taxon>Xanthobacteraceae</taxon>
        <taxon>Labrys</taxon>
    </lineage>
</organism>
<dbReference type="SUPFAM" id="SSF50685">
    <property type="entry name" value="Barwin-like endoglucanases"/>
    <property type="match status" value="1"/>
</dbReference>
<dbReference type="InterPro" id="IPR034718">
    <property type="entry name" value="RlpA"/>
</dbReference>
<keyword evidence="1 3" id="KW-0456">Lyase</keyword>
<feature type="region of interest" description="Disordered" evidence="5">
    <location>
        <begin position="121"/>
        <end position="141"/>
    </location>
</feature>
<dbReference type="InterPro" id="IPR009009">
    <property type="entry name" value="RlpA-like_DPBB"/>
</dbReference>
<reference evidence="7 8" key="1">
    <citation type="submission" date="2024-09" db="EMBL/GenBank/DDBJ databases">
        <title>Description of Labrys sedimenti sp. nov., isolated from a diclofenac-degrading enrichment culture, and genome-based reclassification of Labrys portucalensis as a later heterotypic synonym of Labrys neptuniae.</title>
        <authorList>
            <person name="Tancsics A."/>
            <person name="Csepanyi A."/>
        </authorList>
    </citation>
    <scope>NUCLEOTIDE SEQUENCE [LARGE SCALE GENOMIC DNA]</scope>
    <source>
        <strain evidence="7 8">LMG 23412</strain>
    </source>
</reference>
<dbReference type="EC" id="4.2.2.-" evidence="3"/>
<evidence type="ECO:0000256" key="2">
    <source>
        <dbReference type="ARBA" id="ARBA00023316"/>
    </source>
</evidence>
<evidence type="ECO:0000256" key="4">
    <source>
        <dbReference type="RuleBase" id="RU003495"/>
    </source>
</evidence>
<dbReference type="HAMAP" id="MF_02071">
    <property type="entry name" value="RlpA"/>
    <property type="match status" value="1"/>
</dbReference>
<proteinExistence type="inferred from homology"/>
<dbReference type="Gene3D" id="2.40.40.10">
    <property type="entry name" value="RlpA-like domain"/>
    <property type="match status" value="1"/>
</dbReference>
<dbReference type="InterPro" id="IPR036908">
    <property type="entry name" value="RlpA-like_sf"/>
</dbReference>
<evidence type="ECO:0000313" key="7">
    <source>
        <dbReference type="EMBL" id="MFC2250431.1"/>
    </source>
</evidence>
<dbReference type="InterPro" id="IPR012997">
    <property type="entry name" value="RplA"/>
</dbReference>
<dbReference type="Proteomes" id="UP001595190">
    <property type="component" value="Unassembled WGS sequence"/>
</dbReference>
<keyword evidence="2 3" id="KW-0961">Cell wall biogenesis/degradation</keyword>
<evidence type="ECO:0000313" key="8">
    <source>
        <dbReference type="Proteomes" id="UP001595190"/>
    </source>
</evidence>
<evidence type="ECO:0000256" key="5">
    <source>
        <dbReference type="SAM" id="MobiDB-lite"/>
    </source>
</evidence>
<comment type="function">
    <text evidence="3">Lytic transglycosylase with a strong preference for naked glycan strands that lack stem peptides.</text>
</comment>
<accession>A0ABV6ZE34</accession>
<dbReference type="PANTHER" id="PTHR34183:SF8">
    <property type="entry name" value="ENDOLYTIC PEPTIDOGLYCAN TRANSGLYCOSYLASE RLPA-RELATED"/>
    <property type="match status" value="1"/>
</dbReference>
<sequence length="141" mass="15080">MGMRLISGIFAFSMIIIFMAMVSGHAETLGTASFYGKELKGHRTANGERFNPAGLTAAHRTLPFGTTLRVTNLRNHKSVVVRVTDRGPHKRGRMIDLSYGAAKAVGMLGMGTTRVSVAKIAASSQASDKGNSPPRLPPGRR</sequence>
<protein>
    <recommendedName>
        <fullName evidence="3">Endolytic peptidoglycan transglycosylase RlpA</fullName>
        <ecNumber evidence="3">4.2.2.-</ecNumber>
    </recommendedName>
</protein>
<evidence type="ECO:0000256" key="1">
    <source>
        <dbReference type="ARBA" id="ARBA00023239"/>
    </source>
</evidence>
<dbReference type="RefSeq" id="WP_394310660.1">
    <property type="nucleotide sequence ID" value="NZ_JBHGPK010000003.1"/>
</dbReference>